<name>A0AAD9YW22_9LECA</name>
<accession>A0AAD9YW22</accession>
<evidence type="ECO:0000313" key="2">
    <source>
        <dbReference type="Proteomes" id="UP001276659"/>
    </source>
</evidence>
<dbReference type="SUPFAM" id="SSF51197">
    <property type="entry name" value="Clavaminate synthase-like"/>
    <property type="match status" value="1"/>
</dbReference>
<dbReference type="Gene3D" id="2.60.120.330">
    <property type="entry name" value="B-lactam Antibiotic, Isopenicillin N Synthase, Chain"/>
    <property type="match status" value="1"/>
</dbReference>
<evidence type="ECO:0008006" key="3">
    <source>
        <dbReference type="Google" id="ProtNLM"/>
    </source>
</evidence>
<dbReference type="InterPro" id="IPR027443">
    <property type="entry name" value="IPNS-like_sf"/>
</dbReference>
<protein>
    <recommendedName>
        <fullName evidence="3">Non-haem dioxygenase N-terminal domain-containing protein</fullName>
    </recommendedName>
</protein>
<comment type="caution">
    <text evidence="1">The sequence shown here is derived from an EMBL/GenBank/DDBJ whole genome shotgun (WGS) entry which is preliminary data.</text>
</comment>
<dbReference type="AlphaFoldDB" id="A0AAD9YW22"/>
<reference evidence="1" key="1">
    <citation type="submission" date="2022-11" db="EMBL/GenBank/DDBJ databases">
        <title>Chromosomal genome sequence assembly and mating type (MAT) locus characterization of the leprose asexual lichenized fungus Lepraria neglecta (Nyl.) Erichsen.</title>
        <authorList>
            <person name="Allen J.L."/>
            <person name="Pfeffer B."/>
        </authorList>
    </citation>
    <scope>NUCLEOTIDE SEQUENCE</scope>
    <source>
        <strain evidence="1">Allen 5258</strain>
    </source>
</reference>
<evidence type="ECO:0000313" key="1">
    <source>
        <dbReference type="EMBL" id="KAK3167045.1"/>
    </source>
</evidence>
<sequence length="82" mass="8837">MEGIDESVDEMNSTQSNGTSLQIPVIDLSGANAQTADKLIDAVAQVGFVFVNGEELGFTSQKLNDMFALVSSEHVMSCYHPR</sequence>
<dbReference type="Proteomes" id="UP001276659">
    <property type="component" value="Unassembled WGS sequence"/>
</dbReference>
<gene>
    <name evidence="1" type="ORF">OEA41_010170</name>
</gene>
<proteinExistence type="predicted"/>
<organism evidence="1 2">
    <name type="scientific">Lepraria neglecta</name>
    <dbReference type="NCBI Taxonomy" id="209136"/>
    <lineage>
        <taxon>Eukaryota</taxon>
        <taxon>Fungi</taxon>
        <taxon>Dikarya</taxon>
        <taxon>Ascomycota</taxon>
        <taxon>Pezizomycotina</taxon>
        <taxon>Lecanoromycetes</taxon>
        <taxon>OSLEUM clade</taxon>
        <taxon>Lecanoromycetidae</taxon>
        <taxon>Lecanorales</taxon>
        <taxon>Lecanorineae</taxon>
        <taxon>Stereocaulaceae</taxon>
        <taxon>Lepraria</taxon>
    </lineage>
</organism>
<keyword evidence="2" id="KW-1185">Reference proteome</keyword>
<dbReference type="EMBL" id="JASNWA010000011">
    <property type="protein sequence ID" value="KAK3167045.1"/>
    <property type="molecule type" value="Genomic_DNA"/>
</dbReference>